<gene>
    <name evidence="2" type="ORF">R3P38DRAFT_3513893</name>
</gene>
<accession>A0AAW0BTN6</accession>
<comment type="caution">
    <text evidence="2">The sequence shown here is derived from an EMBL/GenBank/DDBJ whole genome shotgun (WGS) entry which is preliminary data.</text>
</comment>
<sequence length="233" mass="23865">MTIINSTTSGPERSAPAAAHTEANDTAAAFEIVLRTMASVNLDGVDVRTVDAFQRVLDVVTSFDLSSFRRASAPVTNEAPSRSPEAAPAPAPAPRGFFPAPVPLFPAASRSASVPAAPVVAAPAAPVVAAPAAPAVAAPTFVRTTPPWEVGGFFGNIPPQPLTAIPDPPHAGDDSVWYCIYQGKFVGVTLSHGAALSATVGVRGGRMRSYKTQLLALHAFNDALASHGIAVVP</sequence>
<keyword evidence="3" id="KW-1185">Reference proteome</keyword>
<dbReference type="AlphaFoldDB" id="A0AAW0BTN6"/>
<evidence type="ECO:0000313" key="3">
    <source>
        <dbReference type="Proteomes" id="UP001362999"/>
    </source>
</evidence>
<dbReference type="EMBL" id="JAWWNJ010000026">
    <property type="protein sequence ID" value="KAK7030003.1"/>
    <property type="molecule type" value="Genomic_DNA"/>
</dbReference>
<evidence type="ECO:0000256" key="1">
    <source>
        <dbReference type="SAM" id="MobiDB-lite"/>
    </source>
</evidence>
<feature type="region of interest" description="Disordered" evidence="1">
    <location>
        <begin position="1"/>
        <end position="22"/>
    </location>
</feature>
<protein>
    <submittedName>
        <fullName evidence="2">Uncharacterized protein</fullName>
    </submittedName>
</protein>
<dbReference type="Proteomes" id="UP001362999">
    <property type="component" value="Unassembled WGS sequence"/>
</dbReference>
<organism evidence="2 3">
    <name type="scientific">Favolaschia claudopus</name>
    <dbReference type="NCBI Taxonomy" id="2862362"/>
    <lineage>
        <taxon>Eukaryota</taxon>
        <taxon>Fungi</taxon>
        <taxon>Dikarya</taxon>
        <taxon>Basidiomycota</taxon>
        <taxon>Agaricomycotina</taxon>
        <taxon>Agaricomycetes</taxon>
        <taxon>Agaricomycetidae</taxon>
        <taxon>Agaricales</taxon>
        <taxon>Marasmiineae</taxon>
        <taxon>Mycenaceae</taxon>
        <taxon>Favolaschia</taxon>
    </lineage>
</organism>
<evidence type="ECO:0000313" key="2">
    <source>
        <dbReference type="EMBL" id="KAK7030003.1"/>
    </source>
</evidence>
<proteinExistence type="predicted"/>
<reference evidence="2 3" key="1">
    <citation type="journal article" date="2024" name="J Genomics">
        <title>Draft genome sequencing and assembly of Favolaschia claudopus CIRM-BRFM 2984 isolated from oak limbs.</title>
        <authorList>
            <person name="Navarro D."/>
            <person name="Drula E."/>
            <person name="Chaduli D."/>
            <person name="Cazenave R."/>
            <person name="Ahrendt S."/>
            <person name="Wang J."/>
            <person name="Lipzen A."/>
            <person name="Daum C."/>
            <person name="Barry K."/>
            <person name="Grigoriev I.V."/>
            <person name="Favel A."/>
            <person name="Rosso M.N."/>
            <person name="Martin F."/>
        </authorList>
    </citation>
    <scope>NUCLEOTIDE SEQUENCE [LARGE SCALE GENOMIC DNA]</scope>
    <source>
        <strain evidence="2 3">CIRM-BRFM 2984</strain>
    </source>
</reference>
<name>A0AAW0BTN6_9AGAR</name>
<feature type="region of interest" description="Disordered" evidence="1">
    <location>
        <begin position="71"/>
        <end position="92"/>
    </location>
</feature>
<feature type="compositionally biased region" description="Polar residues" evidence="1">
    <location>
        <begin position="1"/>
        <end position="11"/>
    </location>
</feature>